<comment type="caution">
    <text evidence="1">The sequence shown here is derived from an EMBL/GenBank/DDBJ whole genome shotgun (WGS) entry which is preliminary data.</text>
</comment>
<proteinExistence type="predicted"/>
<accession>A0A0W8IJI8</accession>
<name>A0A0W8IJI8_9MICC</name>
<organism evidence="1 2">
    <name type="scientific">Nesterenkonia jeotgali</name>
    <dbReference type="NCBI Taxonomy" id="317018"/>
    <lineage>
        <taxon>Bacteria</taxon>
        <taxon>Bacillati</taxon>
        <taxon>Actinomycetota</taxon>
        <taxon>Actinomycetes</taxon>
        <taxon>Micrococcales</taxon>
        <taxon>Micrococcaceae</taxon>
        <taxon>Nesterenkonia</taxon>
    </lineage>
</organism>
<keyword evidence="2" id="KW-1185">Reference proteome</keyword>
<dbReference type="RefSeq" id="WP_058887994.1">
    <property type="nucleotide sequence ID" value="NZ_LQBM01000002.1"/>
</dbReference>
<dbReference type="Proteomes" id="UP000054023">
    <property type="component" value="Unassembled WGS sequence"/>
</dbReference>
<gene>
    <name evidence="1" type="ORF">AVL63_11785</name>
</gene>
<evidence type="ECO:0000313" key="1">
    <source>
        <dbReference type="EMBL" id="KUG59760.1"/>
    </source>
</evidence>
<dbReference type="AlphaFoldDB" id="A0A0W8IJI8"/>
<evidence type="ECO:0000313" key="2">
    <source>
        <dbReference type="Proteomes" id="UP000054023"/>
    </source>
</evidence>
<reference evidence="2" key="1">
    <citation type="submission" date="2015-12" db="EMBL/GenBank/DDBJ databases">
        <authorList>
            <person name="Nair G.R."/>
            <person name="Kaur G."/>
            <person name="Mayilraj S."/>
        </authorList>
    </citation>
    <scope>NUCLEOTIDE SEQUENCE [LARGE SCALE GENOMIC DNA]</scope>
    <source>
        <strain evidence="2">CD08_7</strain>
    </source>
</reference>
<dbReference type="EMBL" id="LQBM01000002">
    <property type="protein sequence ID" value="KUG59760.1"/>
    <property type="molecule type" value="Genomic_DNA"/>
</dbReference>
<sequence>MTATTQHTSFTVSAASLDAMIQDNAPDPSNDAQQIIGADGAVLFSAGQAAPGYEEIMDSLAWKQGLILLSRTASTGEHQRGYVWMSPQGIVHTSGDAAATTFTLQAESGGAFFRVLIDVLGLQARPAPSKGFDPARIEERLLWEIISAESGPQHQAREALASAVAGIAPGPAADLRSGEYAVITATTEFNGVQGQQVGRVLAIDTPAGLLMHSEERRLLRSAHVLEPAPAWVLLAQLITTMPQPQDIAWWVESLPEGR</sequence>
<dbReference type="STRING" id="317018.AVL63_11785"/>
<protein>
    <submittedName>
        <fullName evidence="1">Uncharacterized protein</fullName>
    </submittedName>
</protein>
<dbReference type="OrthoDB" id="4962746at2"/>